<dbReference type="OrthoDB" id="681034at2759"/>
<gene>
    <name evidence="1" type="ORF">BAE44_0006069</name>
</gene>
<feature type="non-terminal residue" evidence="1">
    <location>
        <position position="1"/>
    </location>
</feature>
<proteinExistence type="predicted"/>
<evidence type="ECO:0000313" key="1">
    <source>
        <dbReference type="EMBL" id="OEL32910.1"/>
    </source>
</evidence>
<sequence>LKASVLMYKVWNLWKERNRRVFEGKSAQPQQVVVFIKEEMALRRQACGSPVIL</sequence>
<organism evidence="1 2">
    <name type="scientific">Dichanthelium oligosanthes</name>
    <dbReference type="NCBI Taxonomy" id="888268"/>
    <lineage>
        <taxon>Eukaryota</taxon>
        <taxon>Viridiplantae</taxon>
        <taxon>Streptophyta</taxon>
        <taxon>Embryophyta</taxon>
        <taxon>Tracheophyta</taxon>
        <taxon>Spermatophyta</taxon>
        <taxon>Magnoliopsida</taxon>
        <taxon>Liliopsida</taxon>
        <taxon>Poales</taxon>
        <taxon>Poaceae</taxon>
        <taxon>PACMAD clade</taxon>
        <taxon>Panicoideae</taxon>
        <taxon>Panicodae</taxon>
        <taxon>Paniceae</taxon>
        <taxon>Dichantheliinae</taxon>
        <taxon>Dichanthelium</taxon>
    </lineage>
</organism>
<dbReference type="AlphaFoldDB" id="A0A1E5W6L5"/>
<dbReference type="Proteomes" id="UP000095767">
    <property type="component" value="Unassembled WGS sequence"/>
</dbReference>
<reference evidence="1 2" key="1">
    <citation type="submission" date="2016-09" db="EMBL/GenBank/DDBJ databases">
        <title>The draft genome of Dichanthelium oligosanthes: A C3 panicoid grass species.</title>
        <authorList>
            <person name="Studer A.J."/>
            <person name="Schnable J.C."/>
            <person name="Brutnell T.P."/>
        </authorList>
    </citation>
    <scope>NUCLEOTIDE SEQUENCE [LARGE SCALE GENOMIC DNA]</scope>
    <source>
        <strain evidence="2">cv. Kellogg 1175</strain>
        <tissue evidence="1">Leaf</tissue>
    </source>
</reference>
<name>A0A1E5W6L5_9POAL</name>
<dbReference type="EMBL" id="LWDX02020163">
    <property type="protein sequence ID" value="OEL32910.1"/>
    <property type="molecule type" value="Genomic_DNA"/>
</dbReference>
<keyword evidence="2" id="KW-1185">Reference proteome</keyword>
<comment type="caution">
    <text evidence="1">The sequence shown here is derived from an EMBL/GenBank/DDBJ whole genome shotgun (WGS) entry which is preliminary data.</text>
</comment>
<accession>A0A1E5W6L5</accession>
<evidence type="ECO:0000313" key="2">
    <source>
        <dbReference type="Proteomes" id="UP000095767"/>
    </source>
</evidence>
<protein>
    <submittedName>
        <fullName evidence="1">Uncharacterized protein</fullName>
    </submittedName>
</protein>